<accession>U9SVV2</accession>
<dbReference type="HOGENOM" id="CLU_2813731_0_0_1"/>
<proteinExistence type="predicted"/>
<dbReference type="EMBL" id="KI301369">
    <property type="protein sequence ID" value="ERZ95290.1"/>
    <property type="molecule type" value="Genomic_DNA"/>
</dbReference>
<sequence>MLYILPLIREYPHTSKYPICRYFRQSSNISSHGLYEHLMSYCLPCHNVLDWAIFFLLIFLDFLKKSP</sequence>
<protein>
    <submittedName>
        <fullName evidence="1">Uncharacterized protein</fullName>
    </submittedName>
</protein>
<gene>
    <name evidence="1" type="ORF">GLOINDRAFT_312674</name>
</gene>
<evidence type="ECO:0000313" key="1">
    <source>
        <dbReference type="EMBL" id="ERZ95290.1"/>
    </source>
</evidence>
<name>U9SVV2_RHIID</name>
<organism evidence="1">
    <name type="scientific">Rhizophagus irregularis (strain DAOM 181602 / DAOM 197198 / MUCL 43194)</name>
    <name type="common">Arbuscular mycorrhizal fungus</name>
    <name type="synonym">Glomus intraradices</name>
    <dbReference type="NCBI Taxonomy" id="747089"/>
    <lineage>
        <taxon>Eukaryota</taxon>
        <taxon>Fungi</taxon>
        <taxon>Fungi incertae sedis</taxon>
        <taxon>Mucoromycota</taxon>
        <taxon>Glomeromycotina</taxon>
        <taxon>Glomeromycetes</taxon>
        <taxon>Glomerales</taxon>
        <taxon>Glomeraceae</taxon>
        <taxon>Rhizophagus</taxon>
    </lineage>
</organism>
<reference evidence="1" key="1">
    <citation type="submission" date="2013-07" db="EMBL/GenBank/DDBJ databases">
        <title>The genome of an arbuscular mycorrhizal fungus provides insights into the evolution of the oldest plant symbiosis.</title>
        <authorList>
            <consortium name="DOE Joint Genome Institute"/>
            <person name="Tisserant E."/>
            <person name="Malbreil M."/>
            <person name="Kuo A."/>
            <person name="Kohler A."/>
            <person name="Symeonidi A."/>
            <person name="Balestrini R."/>
            <person name="Charron P."/>
            <person name="Duensing N."/>
            <person name="Frei-dit-Frey N."/>
            <person name="Gianinazzi-Pearson V."/>
            <person name="Gilbert B."/>
            <person name="Handa Y."/>
            <person name="Hijri M."/>
            <person name="Kaul R."/>
            <person name="Kawaguchi M."/>
            <person name="Krajinski F."/>
            <person name="Lammers P."/>
            <person name="Lapierre D."/>
            <person name="Masclaux F.G."/>
            <person name="Murat C."/>
            <person name="Morin E."/>
            <person name="Ndikumana S."/>
            <person name="Pagni M."/>
            <person name="Petitpierre D."/>
            <person name="Requena N."/>
            <person name="Rosikiewicz P."/>
            <person name="Riley R."/>
            <person name="Saito K."/>
            <person name="San Clemente H."/>
            <person name="Shapiro H."/>
            <person name="van Tuinen D."/>
            <person name="Becard G."/>
            <person name="Bonfante P."/>
            <person name="Paszkowski U."/>
            <person name="Shachar-Hill Y."/>
            <person name="Young J.P."/>
            <person name="Sanders I.R."/>
            <person name="Henrissat B."/>
            <person name="Rensing S.A."/>
            <person name="Grigoriev I.V."/>
            <person name="Corradi N."/>
            <person name="Roux C."/>
            <person name="Martin F."/>
        </authorList>
    </citation>
    <scope>NUCLEOTIDE SEQUENCE</scope>
    <source>
        <strain evidence="1">DAOM 197198</strain>
    </source>
</reference>
<dbReference type="AlphaFoldDB" id="U9SVV2"/>